<proteinExistence type="predicted"/>
<sequence>MFSFVLVLLALASNVYSQMPINDGLNPDLALKLQKLGIALQEKCLKNVDKKIMGEIILSAQETGACIGQHYSNDMNTKGYCTNDGSTFIKCIQGLADTAKKCLDSNEKYLPDFILNGQKRIFEKFCTSDYQNRINKLAASTCKMPFAQLLNSEFLSTCLPKLKLIKNIDKGIVSLTKPQVCSDLETINTCLINIFKSNCEVDPNDLKVLSSVFEEYQVDCKNVSSAAKVTFSTIALGLLYLIISLIK</sequence>
<dbReference type="AlphaFoldDB" id="A0AAN7ZPM5"/>
<protein>
    <submittedName>
        <fullName evidence="2">Uncharacterized protein</fullName>
    </submittedName>
</protein>
<gene>
    <name evidence="2" type="ORF">RI129_004064</name>
</gene>
<dbReference type="Proteomes" id="UP001329430">
    <property type="component" value="Chromosome 2"/>
</dbReference>
<accession>A0AAN7ZPM5</accession>
<evidence type="ECO:0000256" key="1">
    <source>
        <dbReference type="SAM" id="SignalP"/>
    </source>
</evidence>
<organism evidence="2 3">
    <name type="scientific">Pyrocoelia pectoralis</name>
    <dbReference type="NCBI Taxonomy" id="417401"/>
    <lineage>
        <taxon>Eukaryota</taxon>
        <taxon>Metazoa</taxon>
        <taxon>Ecdysozoa</taxon>
        <taxon>Arthropoda</taxon>
        <taxon>Hexapoda</taxon>
        <taxon>Insecta</taxon>
        <taxon>Pterygota</taxon>
        <taxon>Neoptera</taxon>
        <taxon>Endopterygota</taxon>
        <taxon>Coleoptera</taxon>
        <taxon>Polyphaga</taxon>
        <taxon>Elateriformia</taxon>
        <taxon>Elateroidea</taxon>
        <taxon>Lampyridae</taxon>
        <taxon>Lampyrinae</taxon>
        <taxon>Pyrocoelia</taxon>
    </lineage>
</organism>
<comment type="caution">
    <text evidence="2">The sequence shown here is derived from an EMBL/GenBank/DDBJ whole genome shotgun (WGS) entry which is preliminary data.</text>
</comment>
<evidence type="ECO:0000313" key="2">
    <source>
        <dbReference type="EMBL" id="KAK5649172.1"/>
    </source>
</evidence>
<dbReference type="EMBL" id="JAVRBK010000002">
    <property type="protein sequence ID" value="KAK5649172.1"/>
    <property type="molecule type" value="Genomic_DNA"/>
</dbReference>
<keyword evidence="1" id="KW-0732">Signal</keyword>
<feature type="signal peptide" evidence="1">
    <location>
        <begin position="1"/>
        <end position="17"/>
    </location>
</feature>
<name>A0AAN7ZPM5_9COLE</name>
<keyword evidence="3" id="KW-1185">Reference proteome</keyword>
<reference evidence="2 3" key="1">
    <citation type="journal article" date="2024" name="Insects">
        <title>An Improved Chromosome-Level Genome Assembly of the Firefly Pyrocoelia pectoralis.</title>
        <authorList>
            <person name="Fu X."/>
            <person name="Meyer-Rochow V.B."/>
            <person name="Ballantyne L."/>
            <person name="Zhu X."/>
        </authorList>
    </citation>
    <scope>NUCLEOTIDE SEQUENCE [LARGE SCALE GENOMIC DNA]</scope>
    <source>
        <strain evidence="2">XCY_ONT2</strain>
    </source>
</reference>
<feature type="chain" id="PRO_5042975921" evidence="1">
    <location>
        <begin position="18"/>
        <end position="247"/>
    </location>
</feature>
<evidence type="ECO:0000313" key="3">
    <source>
        <dbReference type="Proteomes" id="UP001329430"/>
    </source>
</evidence>